<comment type="caution">
    <text evidence="1">The sequence shown here is derived from an EMBL/GenBank/DDBJ whole genome shotgun (WGS) entry which is preliminary data.</text>
</comment>
<evidence type="ECO:0000313" key="2">
    <source>
        <dbReference type="Proteomes" id="UP000642070"/>
    </source>
</evidence>
<dbReference type="AlphaFoldDB" id="A0A917WZ58"/>
<protein>
    <submittedName>
        <fullName evidence="1">Uncharacterized protein</fullName>
    </submittedName>
</protein>
<evidence type="ECO:0000313" key="1">
    <source>
        <dbReference type="EMBL" id="GGM42565.1"/>
    </source>
</evidence>
<proteinExistence type="predicted"/>
<dbReference type="RefSeq" id="WP_190252367.1">
    <property type="nucleotide sequence ID" value="NZ_BMPI01000025.1"/>
</dbReference>
<accession>A0A917WZ58</accession>
<gene>
    <name evidence="1" type="ORF">GCM10007977_050110</name>
</gene>
<dbReference type="Proteomes" id="UP000642070">
    <property type="component" value="Unassembled WGS sequence"/>
</dbReference>
<sequence>MDEDAGGGLPTLQRWLHGIDDHVLRRCFVDRNAHRWWGDPVLVALDETLAILEAAKPSGLGSKRRAFRTHRGTHQPAIEPLLPLRAELVVASLLAEAAVPFRFNTGSGPDLLVGTGTPEFGIEISSRAPRSVRHLSRKPSDALRELARFVAAGVLRDERKVRQAQALPTVMVVDLSGSDLPDVRHWDTAFAPLWQPGDTYLALGAMRCMTTVRTPEIRFSVNPYADQSAVALVAGRLHDVPVLADLAGRRSR</sequence>
<keyword evidence="2" id="KW-1185">Reference proteome</keyword>
<reference evidence="1" key="1">
    <citation type="journal article" date="2014" name="Int. J. Syst. Evol. Microbiol.">
        <title>Complete genome sequence of Corynebacterium casei LMG S-19264T (=DSM 44701T), isolated from a smear-ripened cheese.</title>
        <authorList>
            <consortium name="US DOE Joint Genome Institute (JGI-PGF)"/>
            <person name="Walter F."/>
            <person name="Albersmeier A."/>
            <person name="Kalinowski J."/>
            <person name="Ruckert C."/>
        </authorList>
    </citation>
    <scope>NUCLEOTIDE SEQUENCE</scope>
    <source>
        <strain evidence="1">JCM 19831</strain>
    </source>
</reference>
<dbReference type="EMBL" id="BMPI01000025">
    <property type="protein sequence ID" value="GGM42565.1"/>
    <property type="molecule type" value="Genomic_DNA"/>
</dbReference>
<organism evidence="1 2">
    <name type="scientific">Dactylosporangium sucinum</name>
    <dbReference type="NCBI Taxonomy" id="1424081"/>
    <lineage>
        <taxon>Bacteria</taxon>
        <taxon>Bacillati</taxon>
        <taxon>Actinomycetota</taxon>
        <taxon>Actinomycetes</taxon>
        <taxon>Micromonosporales</taxon>
        <taxon>Micromonosporaceae</taxon>
        <taxon>Dactylosporangium</taxon>
    </lineage>
</organism>
<name>A0A917WZ58_9ACTN</name>
<reference evidence="1" key="2">
    <citation type="submission" date="2020-09" db="EMBL/GenBank/DDBJ databases">
        <authorList>
            <person name="Sun Q."/>
            <person name="Ohkuma M."/>
        </authorList>
    </citation>
    <scope>NUCLEOTIDE SEQUENCE</scope>
    <source>
        <strain evidence="1">JCM 19831</strain>
    </source>
</reference>